<dbReference type="InterPro" id="IPR016192">
    <property type="entry name" value="APOBEC/CMP_deaminase_Zn-bd"/>
</dbReference>
<reference evidence="10" key="1">
    <citation type="journal article" date="2020" name="mSystems">
        <title>Genome- and Community-Level Interaction Insights into Carbon Utilization and Element Cycling Functions of Hydrothermarchaeota in Hydrothermal Sediment.</title>
        <authorList>
            <person name="Zhou Z."/>
            <person name="Liu Y."/>
            <person name="Xu W."/>
            <person name="Pan J."/>
            <person name="Luo Z.H."/>
            <person name="Li M."/>
        </authorList>
    </citation>
    <scope>NUCLEOTIDE SEQUENCE [LARGE SCALE GENOMIC DNA]</scope>
    <source>
        <strain evidence="10">SpSt-70</strain>
    </source>
</reference>
<dbReference type="InterPro" id="IPR002125">
    <property type="entry name" value="CMP_dCMP_dom"/>
</dbReference>
<feature type="binding site" evidence="8">
    <location>
        <position position="88"/>
    </location>
    <ligand>
        <name>Zn(2+)</name>
        <dbReference type="ChEBI" id="CHEBI:29105"/>
        <note>catalytic</note>
    </ligand>
</feature>
<dbReference type="GO" id="GO:0002100">
    <property type="term" value="P:tRNA wobble adenosine to inosine editing"/>
    <property type="evidence" value="ECO:0007669"/>
    <property type="project" value="UniProtKB-UniRule"/>
</dbReference>
<sequence>MGERLSSIDSFFMHEAIKEAEKALKKGEVPVGAVVVFNEKIIGRGYNLRETKKSPILHAEIIAIEKAVKKINDWRLYNCTLYVTLEPCIMCFGAILNSRIDRLVYGTENLEEGFTKFLNVDNYRKWQLREIISGVEKDKCEALLKEFFKNVRSSRL</sequence>
<dbReference type="OMA" id="PCQMCAG"/>
<gene>
    <name evidence="8" type="primary">tadA</name>
    <name evidence="10" type="ORF">ENU78_05200</name>
</gene>
<keyword evidence="4 8" id="KW-0479">Metal-binding</keyword>
<evidence type="ECO:0000256" key="6">
    <source>
        <dbReference type="ARBA" id="ARBA00022833"/>
    </source>
</evidence>
<evidence type="ECO:0000259" key="9">
    <source>
        <dbReference type="PROSITE" id="PS51747"/>
    </source>
</evidence>
<comment type="function">
    <text evidence="8">Catalyzes the deamination of adenosine to inosine at the wobble position 34 of tRNA(Arg2).</text>
</comment>
<dbReference type="InterPro" id="IPR028883">
    <property type="entry name" value="tRNA_aden_deaminase"/>
</dbReference>
<feature type="binding site" evidence="8">
    <location>
        <position position="91"/>
    </location>
    <ligand>
        <name>Zn(2+)</name>
        <dbReference type="ChEBI" id="CHEBI:29105"/>
        <note>catalytic</note>
    </ligand>
</feature>
<dbReference type="PANTHER" id="PTHR11079:SF202">
    <property type="entry name" value="TRNA-SPECIFIC ADENOSINE DEAMINASE"/>
    <property type="match status" value="1"/>
</dbReference>
<evidence type="ECO:0000256" key="2">
    <source>
        <dbReference type="ARBA" id="ARBA00011738"/>
    </source>
</evidence>
<dbReference type="CDD" id="cd01285">
    <property type="entry name" value="nucleoside_deaminase"/>
    <property type="match status" value="1"/>
</dbReference>
<dbReference type="PANTHER" id="PTHR11079">
    <property type="entry name" value="CYTOSINE DEAMINASE FAMILY MEMBER"/>
    <property type="match status" value="1"/>
</dbReference>
<keyword evidence="5 8" id="KW-0378">Hydrolase</keyword>
<dbReference type="Gene3D" id="3.40.140.10">
    <property type="entry name" value="Cytidine Deaminase, domain 2"/>
    <property type="match status" value="1"/>
</dbReference>
<comment type="catalytic activity">
    <reaction evidence="7 8">
        <text>adenosine(34) in tRNA + H2O + H(+) = inosine(34) in tRNA + NH4(+)</text>
        <dbReference type="Rhea" id="RHEA:43168"/>
        <dbReference type="Rhea" id="RHEA-COMP:10373"/>
        <dbReference type="Rhea" id="RHEA-COMP:10374"/>
        <dbReference type="ChEBI" id="CHEBI:15377"/>
        <dbReference type="ChEBI" id="CHEBI:15378"/>
        <dbReference type="ChEBI" id="CHEBI:28938"/>
        <dbReference type="ChEBI" id="CHEBI:74411"/>
        <dbReference type="ChEBI" id="CHEBI:82852"/>
        <dbReference type="EC" id="3.5.4.33"/>
    </reaction>
</comment>
<dbReference type="InterPro" id="IPR016193">
    <property type="entry name" value="Cytidine_deaminase-like"/>
</dbReference>
<dbReference type="PROSITE" id="PS51747">
    <property type="entry name" value="CYT_DCMP_DEAMINASES_2"/>
    <property type="match status" value="1"/>
</dbReference>
<accession>A0A7V3ZIW0</accession>
<evidence type="ECO:0000256" key="8">
    <source>
        <dbReference type="HAMAP-Rule" id="MF_00972"/>
    </source>
</evidence>
<comment type="caution">
    <text evidence="10">The sequence shown here is derived from an EMBL/GenBank/DDBJ whole genome shotgun (WGS) entry which is preliminary data.</text>
</comment>
<evidence type="ECO:0000256" key="1">
    <source>
        <dbReference type="ARBA" id="ARBA00010669"/>
    </source>
</evidence>
<name>A0A7V3ZIW0_DICTH</name>
<dbReference type="RefSeq" id="WP_012548737.1">
    <property type="nucleotide sequence ID" value="NZ_VTFL01000006.1"/>
</dbReference>
<organism evidence="10">
    <name type="scientific">Dictyoglomus thermophilum</name>
    <dbReference type="NCBI Taxonomy" id="14"/>
    <lineage>
        <taxon>Bacteria</taxon>
        <taxon>Pseudomonadati</taxon>
        <taxon>Dictyoglomota</taxon>
        <taxon>Dictyoglomia</taxon>
        <taxon>Dictyoglomales</taxon>
        <taxon>Dictyoglomaceae</taxon>
        <taxon>Dictyoglomus</taxon>
    </lineage>
</organism>
<dbReference type="Pfam" id="PF00383">
    <property type="entry name" value="dCMP_cyt_deam_1"/>
    <property type="match status" value="1"/>
</dbReference>
<comment type="subunit">
    <text evidence="2 8">Homodimer.</text>
</comment>
<keyword evidence="6 8" id="KW-0862">Zinc</keyword>
<evidence type="ECO:0000313" key="10">
    <source>
        <dbReference type="EMBL" id="HGK23829.1"/>
    </source>
</evidence>
<proteinExistence type="inferred from homology"/>
<keyword evidence="3 8" id="KW-0819">tRNA processing</keyword>
<feature type="domain" description="CMP/dCMP-type deaminase" evidence="9">
    <location>
        <begin position="7"/>
        <end position="117"/>
    </location>
</feature>
<dbReference type="EMBL" id="DTDV01000015">
    <property type="protein sequence ID" value="HGK23829.1"/>
    <property type="molecule type" value="Genomic_DNA"/>
</dbReference>
<dbReference type="GO" id="GO:0052717">
    <property type="term" value="F:tRNA-specific adenosine-34 deaminase activity"/>
    <property type="evidence" value="ECO:0007669"/>
    <property type="project" value="UniProtKB-UniRule"/>
</dbReference>
<evidence type="ECO:0000256" key="5">
    <source>
        <dbReference type="ARBA" id="ARBA00022801"/>
    </source>
</evidence>
<dbReference type="EC" id="3.5.4.33" evidence="8"/>
<feature type="binding site" evidence="8">
    <location>
        <position position="58"/>
    </location>
    <ligand>
        <name>Zn(2+)</name>
        <dbReference type="ChEBI" id="CHEBI:29105"/>
        <note>catalytic</note>
    </ligand>
</feature>
<evidence type="ECO:0000256" key="7">
    <source>
        <dbReference type="ARBA" id="ARBA00048045"/>
    </source>
</evidence>
<comment type="similarity">
    <text evidence="1">Belongs to the cytidine and deoxycytidylate deaminase family. ADAT2 subfamily.</text>
</comment>
<dbReference type="HAMAP" id="MF_00972">
    <property type="entry name" value="tRNA_aden_deaminase"/>
    <property type="match status" value="1"/>
</dbReference>
<evidence type="ECO:0000256" key="3">
    <source>
        <dbReference type="ARBA" id="ARBA00022694"/>
    </source>
</evidence>
<comment type="cofactor">
    <cofactor evidence="8">
        <name>Zn(2+)</name>
        <dbReference type="ChEBI" id="CHEBI:29105"/>
    </cofactor>
    <text evidence="8">Binds 1 zinc ion per subunit.</text>
</comment>
<evidence type="ECO:0000256" key="4">
    <source>
        <dbReference type="ARBA" id="ARBA00022723"/>
    </source>
</evidence>
<dbReference type="AlphaFoldDB" id="A0A7V3ZIW0"/>
<feature type="active site" description="Proton donor" evidence="8">
    <location>
        <position position="60"/>
    </location>
</feature>
<dbReference type="SUPFAM" id="SSF53927">
    <property type="entry name" value="Cytidine deaminase-like"/>
    <property type="match status" value="1"/>
</dbReference>
<protein>
    <recommendedName>
        <fullName evidence="8">tRNA-specific adenosine deaminase</fullName>
        <ecNumber evidence="8">3.5.4.33</ecNumber>
    </recommendedName>
</protein>
<dbReference type="GO" id="GO:0008270">
    <property type="term" value="F:zinc ion binding"/>
    <property type="evidence" value="ECO:0007669"/>
    <property type="project" value="UniProtKB-UniRule"/>
</dbReference>
<dbReference type="PROSITE" id="PS00903">
    <property type="entry name" value="CYT_DCMP_DEAMINASES_1"/>
    <property type="match status" value="1"/>
</dbReference>